<keyword evidence="3" id="KW-1133">Transmembrane helix</keyword>
<keyword evidence="3" id="KW-0812">Transmembrane</keyword>
<evidence type="ECO:0000259" key="4">
    <source>
        <dbReference type="Pfam" id="PF01551"/>
    </source>
</evidence>
<reference evidence="5" key="1">
    <citation type="submission" date="2015-04" db="EMBL/GenBank/DDBJ databases">
        <authorList>
            <person name="Syromyatnikov M.Y."/>
            <person name="Popov V.N."/>
        </authorList>
    </citation>
    <scope>NUCLEOTIDE SEQUENCE</scope>
    <source>
        <strain evidence="5">MO-1</strain>
    </source>
</reference>
<keyword evidence="2" id="KW-0175">Coiled coil</keyword>
<protein>
    <recommendedName>
        <fullName evidence="4">M23ase beta-sheet core domain-containing protein</fullName>
    </recommendedName>
</protein>
<feature type="coiled-coil region" evidence="2">
    <location>
        <begin position="90"/>
        <end position="117"/>
    </location>
</feature>
<dbReference type="EMBL" id="LO017727">
    <property type="protein sequence ID" value="CRH06253.1"/>
    <property type="molecule type" value="Genomic_DNA"/>
</dbReference>
<keyword evidence="1" id="KW-0732">Signal</keyword>
<evidence type="ECO:0000256" key="1">
    <source>
        <dbReference type="ARBA" id="ARBA00022729"/>
    </source>
</evidence>
<sequence length="296" mass="33787">MNLRDRLTITITTYQGARHLHLSIPRLRMVGLMVLVATLVLAATSVLGFYFYKDANTLQNRLSAAKDTLDQAVGHARWLKRESENKDLTITEFQRKYEDAKAEAKRVALQAANVNARVRRFMLTRLPSGRPIDSRKITSPYGERKDPLNNKSEFHGGLDLRAPLGTAVRSTADGVVEYAGFHRRSGYGHLVIIRHDFGFRTAYAHLSKTLVRPGTFVSKGDTIARSGNSGKSSGPHLHYEVRFVHRKLDPTRFIRWSWQNYDTIFEERRVRWQSLVDLLNKRLSDPALQSLQMAQK</sequence>
<dbReference type="InterPro" id="IPR016047">
    <property type="entry name" value="M23ase_b-sheet_dom"/>
</dbReference>
<dbReference type="CDD" id="cd12797">
    <property type="entry name" value="M23_peptidase"/>
    <property type="match status" value="1"/>
</dbReference>
<dbReference type="FunFam" id="2.70.70.10:FF:000006">
    <property type="entry name" value="M23 family peptidase"/>
    <property type="match status" value="1"/>
</dbReference>
<dbReference type="AlphaFoldDB" id="A0A1S7LIN1"/>
<organism evidence="5">
    <name type="scientific">Magnetococcus massalia (strain MO-1)</name>
    <dbReference type="NCBI Taxonomy" id="451514"/>
    <lineage>
        <taxon>Bacteria</taxon>
        <taxon>Pseudomonadati</taxon>
        <taxon>Pseudomonadota</taxon>
        <taxon>Magnetococcia</taxon>
        <taxon>Magnetococcales</taxon>
        <taxon>Magnetococcaceae</taxon>
        <taxon>Magnetococcus</taxon>
    </lineage>
</organism>
<gene>
    <name evidence="5" type="ORF">MAGMO_2082</name>
</gene>
<dbReference type="PANTHER" id="PTHR21666">
    <property type="entry name" value="PEPTIDASE-RELATED"/>
    <property type="match status" value="1"/>
</dbReference>
<evidence type="ECO:0000256" key="3">
    <source>
        <dbReference type="SAM" id="Phobius"/>
    </source>
</evidence>
<dbReference type="Pfam" id="PF01551">
    <property type="entry name" value="Peptidase_M23"/>
    <property type="match status" value="1"/>
</dbReference>
<proteinExistence type="predicted"/>
<dbReference type="GO" id="GO:0004222">
    <property type="term" value="F:metalloendopeptidase activity"/>
    <property type="evidence" value="ECO:0007669"/>
    <property type="project" value="TreeGrafter"/>
</dbReference>
<dbReference type="PANTHER" id="PTHR21666:SF289">
    <property type="entry name" value="L-ALA--D-GLU ENDOPEPTIDASE"/>
    <property type="match status" value="1"/>
</dbReference>
<dbReference type="SUPFAM" id="SSF51261">
    <property type="entry name" value="Duplicated hybrid motif"/>
    <property type="match status" value="1"/>
</dbReference>
<accession>A0A1S7LIN1</accession>
<dbReference type="InterPro" id="IPR011055">
    <property type="entry name" value="Dup_hybrid_motif"/>
</dbReference>
<keyword evidence="3" id="KW-0472">Membrane</keyword>
<feature type="transmembrane region" description="Helical" evidence="3">
    <location>
        <begin position="30"/>
        <end position="52"/>
    </location>
</feature>
<dbReference type="InterPro" id="IPR050570">
    <property type="entry name" value="Cell_wall_metabolism_enzyme"/>
</dbReference>
<feature type="domain" description="M23ase beta-sheet core" evidence="4">
    <location>
        <begin position="154"/>
        <end position="250"/>
    </location>
</feature>
<evidence type="ECO:0000256" key="2">
    <source>
        <dbReference type="SAM" id="Coils"/>
    </source>
</evidence>
<evidence type="ECO:0000313" key="5">
    <source>
        <dbReference type="EMBL" id="CRH06253.1"/>
    </source>
</evidence>
<name>A0A1S7LIN1_MAGMO</name>
<dbReference type="Gene3D" id="2.70.70.10">
    <property type="entry name" value="Glucose Permease (Domain IIA)"/>
    <property type="match status" value="1"/>
</dbReference>